<dbReference type="InterPro" id="IPR027381">
    <property type="entry name" value="LytR/CpsA/Psr_C"/>
</dbReference>
<dbReference type="EMBL" id="CP066802">
    <property type="protein sequence ID" value="QQM68475.1"/>
    <property type="molecule type" value="Genomic_DNA"/>
</dbReference>
<dbReference type="Proteomes" id="UP000595895">
    <property type="component" value="Chromosome"/>
</dbReference>
<gene>
    <name evidence="2" type="ORF">JG540_09550</name>
</gene>
<evidence type="ECO:0000313" key="2">
    <source>
        <dbReference type="EMBL" id="QQM68475.1"/>
    </source>
</evidence>
<proteinExistence type="predicted"/>
<evidence type="ECO:0000259" key="1">
    <source>
        <dbReference type="Pfam" id="PF13399"/>
    </source>
</evidence>
<accession>A0A7T7S391</accession>
<organism evidence="2 3">
    <name type="scientific">Actinomyces weissii</name>
    <dbReference type="NCBI Taxonomy" id="675090"/>
    <lineage>
        <taxon>Bacteria</taxon>
        <taxon>Bacillati</taxon>
        <taxon>Actinomycetota</taxon>
        <taxon>Actinomycetes</taxon>
        <taxon>Actinomycetales</taxon>
        <taxon>Actinomycetaceae</taxon>
        <taxon>Actinomyces</taxon>
    </lineage>
</organism>
<dbReference type="Pfam" id="PF13399">
    <property type="entry name" value="LytR_C"/>
    <property type="match status" value="1"/>
</dbReference>
<dbReference type="KEGG" id="awe:JG540_09550"/>
<sequence length="177" mass="18025">MGVIVLAGTSVWTGLVPAPYEPGFSTPAPVAQKRVRTCPPEDAVTTNIAQIQANVYNGTDLAGLAGGVADRLQDAGLNVPTTADWPRGTFNGDVLITTGVDGLANAYTIAKAFDAEVYVEVDPTVAAGDVTVNVVLGKSYSQSIKTKEAIAAIPAGDPIMAPDNCTPAVPTAAPSES</sequence>
<dbReference type="Gene3D" id="3.30.70.2390">
    <property type="match status" value="1"/>
</dbReference>
<dbReference type="AlphaFoldDB" id="A0A7T7S391"/>
<feature type="domain" description="LytR/CpsA/Psr regulator C-terminal" evidence="1">
    <location>
        <begin position="51"/>
        <end position="140"/>
    </location>
</feature>
<protein>
    <submittedName>
        <fullName evidence="2">LytR C-terminal domain-containing protein</fullName>
    </submittedName>
</protein>
<keyword evidence="3" id="KW-1185">Reference proteome</keyword>
<reference evidence="2 3" key="1">
    <citation type="submission" date="2020-12" db="EMBL/GenBank/DDBJ databases">
        <authorList>
            <person name="Zhou J."/>
        </authorList>
    </citation>
    <scope>NUCLEOTIDE SEQUENCE [LARGE SCALE GENOMIC DNA]</scope>
    <source>
        <strain evidence="2 3">CCUG 61299</strain>
    </source>
</reference>
<evidence type="ECO:0000313" key="3">
    <source>
        <dbReference type="Proteomes" id="UP000595895"/>
    </source>
</evidence>
<name>A0A7T7S391_9ACTO</name>